<gene>
    <name evidence="1" type="ORF">E2562_005653</name>
</gene>
<proteinExistence type="predicted"/>
<evidence type="ECO:0000313" key="1">
    <source>
        <dbReference type="EMBL" id="KAF0887946.1"/>
    </source>
</evidence>
<sequence length="61" mass="6583">MAAQWPFYRERKGESGQWLGDFDAVNSMRRGSGVLGLGRARVGSAGSALVAELWARDGAWA</sequence>
<organism evidence="1 2">
    <name type="scientific">Oryza meyeriana var. granulata</name>
    <dbReference type="NCBI Taxonomy" id="110450"/>
    <lineage>
        <taxon>Eukaryota</taxon>
        <taxon>Viridiplantae</taxon>
        <taxon>Streptophyta</taxon>
        <taxon>Embryophyta</taxon>
        <taxon>Tracheophyta</taxon>
        <taxon>Spermatophyta</taxon>
        <taxon>Magnoliopsida</taxon>
        <taxon>Liliopsida</taxon>
        <taxon>Poales</taxon>
        <taxon>Poaceae</taxon>
        <taxon>BOP clade</taxon>
        <taxon>Oryzoideae</taxon>
        <taxon>Oryzeae</taxon>
        <taxon>Oryzinae</taxon>
        <taxon>Oryza</taxon>
        <taxon>Oryza meyeriana</taxon>
    </lineage>
</organism>
<reference evidence="1 2" key="1">
    <citation type="submission" date="2019-11" db="EMBL/GenBank/DDBJ databases">
        <title>Whole genome sequence of Oryza granulata.</title>
        <authorList>
            <person name="Li W."/>
        </authorList>
    </citation>
    <scope>NUCLEOTIDE SEQUENCE [LARGE SCALE GENOMIC DNA]</scope>
    <source>
        <strain evidence="2">cv. Menghai</strain>
        <tissue evidence="1">Leaf</tissue>
    </source>
</reference>
<comment type="caution">
    <text evidence="1">The sequence shown here is derived from an EMBL/GenBank/DDBJ whole genome shotgun (WGS) entry which is preliminary data.</text>
</comment>
<name>A0A6G1BJ47_9ORYZ</name>
<evidence type="ECO:0000313" key="2">
    <source>
        <dbReference type="Proteomes" id="UP000479710"/>
    </source>
</evidence>
<dbReference type="EMBL" id="SPHZ02000012">
    <property type="protein sequence ID" value="KAF0887946.1"/>
    <property type="molecule type" value="Genomic_DNA"/>
</dbReference>
<accession>A0A6G1BJ47</accession>
<dbReference type="Proteomes" id="UP000479710">
    <property type="component" value="Unassembled WGS sequence"/>
</dbReference>
<protein>
    <submittedName>
        <fullName evidence="1">Uncharacterized protein</fullName>
    </submittedName>
</protein>
<dbReference type="AlphaFoldDB" id="A0A6G1BJ47"/>
<keyword evidence="2" id="KW-1185">Reference proteome</keyword>